<reference evidence="1 2" key="1">
    <citation type="journal article" date="2021" name="Nat. Plants">
        <title>The Taxus genome provides insights into paclitaxel biosynthesis.</title>
        <authorList>
            <person name="Xiong X."/>
            <person name="Gou J."/>
            <person name="Liao Q."/>
            <person name="Li Y."/>
            <person name="Zhou Q."/>
            <person name="Bi G."/>
            <person name="Li C."/>
            <person name="Du R."/>
            <person name="Wang X."/>
            <person name="Sun T."/>
            <person name="Guo L."/>
            <person name="Liang H."/>
            <person name="Lu P."/>
            <person name="Wu Y."/>
            <person name="Zhang Z."/>
            <person name="Ro D.K."/>
            <person name="Shang Y."/>
            <person name="Huang S."/>
            <person name="Yan J."/>
        </authorList>
    </citation>
    <scope>NUCLEOTIDE SEQUENCE [LARGE SCALE GENOMIC DNA]</scope>
    <source>
        <strain evidence="1">Ta-2019</strain>
    </source>
</reference>
<evidence type="ECO:0000313" key="2">
    <source>
        <dbReference type="Proteomes" id="UP000824469"/>
    </source>
</evidence>
<feature type="non-terminal residue" evidence="1">
    <location>
        <position position="1"/>
    </location>
</feature>
<accession>A0AA38FRN5</accession>
<protein>
    <submittedName>
        <fullName evidence="1">Uncharacterized protein</fullName>
    </submittedName>
</protein>
<feature type="non-terminal residue" evidence="1">
    <location>
        <position position="71"/>
    </location>
</feature>
<dbReference type="AlphaFoldDB" id="A0AA38FRN5"/>
<dbReference type="EMBL" id="JAHRHJ020000007">
    <property type="protein sequence ID" value="KAH9309392.1"/>
    <property type="molecule type" value="Genomic_DNA"/>
</dbReference>
<name>A0AA38FRN5_TAXCH</name>
<proteinExistence type="predicted"/>
<sequence>FCFSVIPCLSDHFRQFGGYTKPCYPQTSSLLHSLFAFTVTDTGPLLPTSVTLTDAGYRLTDIGYQTDIGYC</sequence>
<dbReference type="Proteomes" id="UP000824469">
    <property type="component" value="Unassembled WGS sequence"/>
</dbReference>
<keyword evidence="2" id="KW-1185">Reference proteome</keyword>
<evidence type="ECO:0000313" key="1">
    <source>
        <dbReference type="EMBL" id="KAH9309392.1"/>
    </source>
</evidence>
<organism evidence="1 2">
    <name type="scientific">Taxus chinensis</name>
    <name type="common">Chinese yew</name>
    <name type="synonym">Taxus wallichiana var. chinensis</name>
    <dbReference type="NCBI Taxonomy" id="29808"/>
    <lineage>
        <taxon>Eukaryota</taxon>
        <taxon>Viridiplantae</taxon>
        <taxon>Streptophyta</taxon>
        <taxon>Embryophyta</taxon>
        <taxon>Tracheophyta</taxon>
        <taxon>Spermatophyta</taxon>
        <taxon>Pinopsida</taxon>
        <taxon>Pinidae</taxon>
        <taxon>Conifers II</taxon>
        <taxon>Cupressales</taxon>
        <taxon>Taxaceae</taxon>
        <taxon>Taxus</taxon>
    </lineage>
</organism>
<gene>
    <name evidence="1" type="ORF">KI387_037303</name>
</gene>
<comment type="caution">
    <text evidence="1">The sequence shown here is derived from an EMBL/GenBank/DDBJ whole genome shotgun (WGS) entry which is preliminary data.</text>
</comment>